<organism evidence="13">
    <name type="scientific">Wolbachia endosymbiont of Aleurodicus dispersus</name>
    <dbReference type="NCBI Taxonomy" id="1288877"/>
    <lineage>
        <taxon>Bacteria</taxon>
        <taxon>Pseudomonadati</taxon>
        <taxon>Pseudomonadota</taxon>
        <taxon>Alphaproteobacteria</taxon>
        <taxon>Rickettsiales</taxon>
        <taxon>Anaplasmataceae</taxon>
        <taxon>Wolbachieae</taxon>
        <taxon>Wolbachia</taxon>
    </lineage>
</organism>
<proteinExistence type="inferred from homology"/>
<dbReference type="EMBL" id="OUNE01000224">
    <property type="protein sequence ID" value="SPP33550.1"/>
    <property type="molecule type" value="Genomic_DNA"/>
</dbReference>
<dbReference type="HAMAP" id="MF_00366">
    <property type="entry name" value="RNApol_bact_RpoZ"/>
    <property type="match status" value="1"/>
</dbReference>
<feature type="compositionally biased region" description="Acidic residues" evidence="12">
    <location>
        <begin position="117"/>
        <end position="130"/>
    </location>
</feature>
<reference evidence="13" key="1">
    <citation type="submission" date="2018-04" db="EMBL/GenBank/DDBJ databases">
        <authorList>
            <person name="Go L.Y."/>
            <person name="Mitchell J.A."/>
        </authorList>
    </citation>
    <scope>NUCLEOTIDE SEQUENCE</scope>
    <source>
        <strain evidence="13">WBAD</strain>
    </source>
</reference>
<comment type="subunit">
    <text evidence="11">The RNAP catalytic core consists of 2 alpha, 1 beta, 1 beta' and 1 omega subunit. When a sigma factor is associated with the core the holoenzyme is formed, which can initiate transcription.</text>
</comment>
<keyword evidence="5 11" id="KW-0808">Transferase</keyword>
<evidence type="ECO:0000256" key="12">
    <source>
        <dbReference type="SAM" id="MobiDB-lite"/>
    </source>
</evidence>
<evidence type="ECO:0000256" key="5">
    <source>
        <dbReference type="ARBA" id="ARBA00022679"/>
    </source>
</evidence>
<dbReference type="EC" id="2.7.7.6" evidence="2 11"/>
<feature type="region of interest" description="Disordered" evidence="12">
    <location>
        <begin position="110"/>
        <end position="130"/>
    </location>
</feature>
<evidence type="ECO:0000256" key="11">
    <source>
        <dbReference type="HAMAP-Rule" id="MF_00366"/>
    </source>
</evidence>
<dbReference type="SUPFAM" id="SSF63562">
    <property type="entry name" value="RPB6/omega subunit-like"/>
    <property type="match status" value="1"/>
</dbReference>
<dbReference type="NCBIfam" id="TIGR00690">
    <property type="entry name" value="rpoZ"/>
    <property type="match status" value="1"/>
</dbReference>
<dbReference type="GO" id="GO:0000428">
    <property type="term" value="C:DNA-directed RNA polymerase complex"/>
    <property type="evidence" value="ECO:0007669"/>
    <property type="project" value="UniProtKB-KW"/>
</dbReference>
<dbReference type="AlphaFoldDB" id="A0A3B0IWQ9"/>
<protein>
    <recommendedName>
        <fullName evidence="3 11">DNA-directed RNA polymerase subunit omega</fullName>
        <shortName evidence="11">RNAP omega subunit</shortName>
        <ecNumber evidence="2 11">2.7.7.6</ecNumber>
    </recommendedName>
    <alternativeName>
        <fullName evidence="9 11">RNA polymerase omega subunit</fullName>
    </alternativeName>
    <alternativeName>
        <fullName evidence="8 11">Transcriptase subunit omega</fullName>
    </alternativeName>
</protein>
<evidence type="ECO:0000256" key="9">
    <source>
        <dbReference type="ARBA" id="ARBA00030998"/>
    </source>
</evidence>
<dbReference type="GO" id="GO:0003677">
    <property type="term" value="F:DNA binding"/>
    <property type="evidence" value="ECO:0007669"/>
    <property type="project" value="UniProtKB-UniRule"/>
</dbReference>
<keyword evidence="7 11" id="KW-0804">Transcription</keyword>
<accession>A0A3B0IWQ9</accession>
<evidence type="ECO:0000256" key="2">
    <source>
        <dbReference type="ARBA" id="ARBA00012418"/>
    </source>
</evidence>
<evidence type="ECO:0000313" key="13">
    <source>
        <dbReference type="EMBL" id="SPP33550.1"/>
    </source>
</evidence>
<dbReference type="PANTHER" id="PTHR34476:SF1">
    <property type="entry name" value="DNA-DIRECTED RNA POLYMERASE SUBUNIT OMEGA"/>
    <property type="match status" value="1"/>
</dbReference>
<dbReference type="InterPro" id="IPR036161">
    <property type="entry name" value="RPB6/omega-like_sf"/>
</dbReference>
<comment type="function">
    <text evidence="11">Promotes RNA polymerase assembly. Latches the N- and C-terminal regions of the beta' subunit thereby facilitating its interaction with the beta and alpha subunits.</text>
</comment>
<dbReference type="GO" id="GO:0006351">
    <property type="term" value="P:DNA-templated transcription"/>
    <property type="evidence" value="ECO:0007669"/>
    <property type="project" value="UniProtKB-UniRule"/>
</dbReference>
<keyword evidence="6 11" id="KW-0548">Nucleotidyltransferase</keyword>
<evidence type="ECO:0000256" key="8">
    <source>
        <dbReference type="ARBA" id="ARBA00029924"/>
    </source>
</evidence>
<evidence type="ECO:0000256" key="1">
    <source>
        <dbReference type="ARBA" id="ARBA00006711"/>
    </source>
</evidence>
<dbReference type="SMART" id="SM01409">
    <property type="entry name" value="RNA_pol_Rpb6"/>
    <property type="match status" value="1"/>
</dbReference>
<evidence type="ECO:0000256" key="3">
    <source>
        <dbReference type="ARBA" id="ARBA00013725"/>
    </source>
</evidence>
<gene>
    <name evidence="11 13" type="primary">rpoZ</name>
    <name evidence="13" type="ORF">WBAD_1235</name>
</gene>
<sequence>MVESIVEKCVEQVHNRFKLVLLASQRTHDLSTGASDPVEMVKFKGHKDTIVSLYEIAEKKVNTHELFNLLVKRCKEYMKGNTNNAYSSSSSKLASLLNFSDHQFNTNLDISQKSQDDEIDDQDNNEEVPI</sequence>
<dbReference type="InterPro" id="IPR003716">
    <property type="entry name" value="DNA-dir_RNA_pol_omega"/>
</dbReference>
<dbReference type="PANTHER" id="PTHR34476">
    <property type="entry name" value="DNA-DIRECTED RNA POLYMERASE SUBUNIT OMEGA"/>
    <property type="match status" value="1"/>
</dbReference>
<keyword evidence="4 11" id="KW-0240">DNA-directed RNA polymerase</keyword>
<comment type="catalytic activity">
    <reaction evidence="10 11">
        <text>RNA(n) + a ribonucleoside 5'-triphosphate = RNA(n+1) + diphosphate</text>
        <dbReference type="Rhea" id="RHEA:21248"/>
        <dbReference type="Rhea" id="RHEA-COMP:14527"/>
        <dbReference type="Rhea" id="RHEA-COMP:17342"/>
        <dbReference type="ChEBI" id="CHEBI:33019"/>
        <dbReference type="ChEBI" id="CHEBI:61557"/>
        <dbReference type="ChEBI" id="CHEBI:140395"/>
        <dbReference type="EC" id="2.7.7.6"/>
    </reaction>
</comment>
<evidence type="ECO:0000256" key="4">
    <source>
        <dbReference type="ARBA" id="ARBA00022478"/>
    </source>
</evidence>
<dbReference type="InterPro" id="IPR006110">
    <property type="entry name" value="Pol_omega/Rpo6/RPB6"/>
</dbReference>
<name>A0A3B0IWQ9_9RICK</name>
<evidence type="ECO:0000256" key="10">
    <source>
        <dbReference type="ARBA" id="ARBA00048552"/>
    </source>
</evidence>
<dbReference type="Gene3D" id="3.90.940.10">
    <property type="match status" value="1"/>
</dbReference>
<evidence type="ECO:0000256" key="6">
    <source>
        <dbReference type="ARBA" id="ARBA00022695"/>
    </source>
</evidence>
<evidence type="ECO:0000256" key="7">
    <source>
        <dbReference type="ARBA" id="ARBA00023163"/>
    </source>
</evidence>
<comment type="similarity">
    <text evidence="1 11">Belongs to the RNA polymerase subunit omega family.</text>
</comment>
<dbReference type="Pfam" id="PF01192">
    <property type="entry name" value="RNA_pol_Rpb6"/>
    <property type="match status" value="1"/>
</dbReference>
<dbReference type="GO" id="GO:0003899">
    <property type="term" value="F:DNA-directed RNA polymerase activity"/>
    <property type="evidence" value="ECO:0007669"/>
    <property type="project" value="UniProtKB-UniRule"/>
</dbReference>